<organism evidence="3 4">
    <name type="scientific">Scleropages formosus</name>
    <name type="common">Asian bonytongue</name>
    <name type="synonym">Osteoglossum formosum</name>
    <dbReference type="NCBI Taxonomy" id="113540"/>
    <lineage>
        <taxon>Eukaryota</taxon>
        <taxon>Metazoa</taxon>
        <taxon>Chordata</taxon>
        <taxon>Craniata</taxon>
        <taxon>Vertebrata</taxon>
        <taxon>Euteleostomi</taxon>
        <taxon>Actinopterygii</taxon>
        <taxon>Neopterygii</taxon>
        <taxon>Teleostei</taxon>
        <taxon>Osteoglossocephala</taxon>
        <taxon>Osteoglossomorpha</taxon>
        <taxon>Osteoglossiformes</taxon>
        <taxon>Osteoglossidae</taxon>
        <taxon>Scleropages</taxon>
    </lineage>
</organism>
<dbReference type="PANTHER" id="PTHR21590">
    <property type="entry name" value="SEA DOMAIN-CONTAINING PROTEIN"/>
    <property type="match status" value="1"/>
</dbReference>
<feature type="compositionally biased region" description="Polar residues" evidence="1">
    <location>
        <begin position="584"/>
        <end position="596"/>
    </location>
</feature>
<dbReference type="Pfam" id="PF12877">
    <property type="entry name" value="KIAA1549"/>
    <property type="match status" value="2"/>
</dbReference>
<feature type="region of interest" description="Disordered" evidence="1">
    <location>
        <begin position="381"/>
        <end position="410"/>
    </location>
</feature>
<sequence>MSCKRRGSELSEGDPTLLFGSEPRVESPAFPSQVENVTGTWNVTVAYYVVSGSVVYAAPAVVMALTAYGSDRLLDDVKQFVPLVQSIPLPVAPWWPTPDISLQVKTVLRFVGPGDDIASCAFTQSMEQRLESAFAEAQAKVLNSSTRLSVQVLGASQSRGSQATSLIYVVRNGSSSLNGTVSSNLLNQLSAELVGYFLFYPPLSIAEPLVYHNLNTSIATRDYWVITVLQYVDNSSLEGSYKSFARLMEQRLAELFVVAHQQGARFRRATTVDGYTVQMVSMRRVPGPKNPAEMTYYVQHHGSPLPGHSAAKILNTVDSQTMALTLGYFVQVQAEPVVKRPPSNLWIIPAVLAPIGVVTVIVIIITAVLCRRNKADFKADLNHRSKVSPQTRRTGGRPASTTRTPSLQPVQGFDYAKQHLGQQGGDEDTLPAKQETVVLPLPIRDGPLSHQNGTGSKKTLSSEVHRRLPSEDGSVISSESGKPASCRGSSVQRVPAQQKTPREEASKRSDPYDSSSGSMHLVPVQPAAAPPNCSHPASLDRSHDSTAVNGEVNMALKQKSDIERYRNKLRLKAKQRGHCDLAASDSSGRSRSQGLSHQRAPLDPSQASTYVKSSTRLDEHKENVLAASIKAS</sequence>
<accession>A0A0P7UN18</accession>
<feature type="transmembrane region" description="Helical" evidence="2">
    <location>
        <begin position="346"/>
        <end position="370"/>
    </location>
</feature>
<reference evidence="3 4" key="1">
    <citation type="submission" date="2015-08" db="EMBL/GenBank/DDBJ databases">
        <title>The genome of the Asian arowana (Scleropages formosus).</title>
        <authorList>
            <person name="Tan M.H."/>
            <person name="Gan H.M."/>
            <person name="Croft L.J."/>
            <person name="Austin C.M."/>
        </authorList>
    </citation>
    <scope>NUCLEOTIDE SEQUENCE [LARGE SCALE GENOMIC DNA]</scope>
    <source>
        <strain evidence="3">Aro1</strain>
    </source>
</reference>
<evidence type="ECO:0000313" key="3">
    <source>
        <dbReference type="EMBL" id="KPP61048.1"/>
    </source>
</evidence>
<dbReference type="PANTHER" id="PTHR21590:SF3">
    <property type="entry name" value="UPF0606 PROTEIN KIAA1549L"/>
    <property type="match status" value="1"/>
</dbReference>
<evidence type="ECO:0000256" key="2">
    <source>
        <dbReference type="SAM" id="Phobius"/>
    </source>
</evidence>
<feature type="compositionally biased region" description="Basic and acidic residues" evidence="1">
    <location>
        <begin position="500"/>
        <end position="511"/>
    </location>
</feature>
<evidence type="ECO:0000313" key="4">
    <source>
        <dbReference type="Proteomes" id="UP000034805"/>
    </source>
</evidence>
<dbReference type="EMBL" id="JARO02010025">
    <property type="protein sequence ID" value="KPP61048.1"/>
    <property type="molecule type" value="Genomic_DNA"/>
</dbReference>
<evidence type="ECO:0000256" key="1">
    <source>
        <dbReference type="SAM" id="MobiDB-lite"/>
    </source>
</evidence>
<dbReference type="STRING" id="113540.ENSSFOP00015000829"/>
<comment type="caution">
    <text evidence="3">The sequence shown here is derived from an EMBL/GenBank/DDBJ whole genome shotgun (WGS) entry which is preliminary data.</text>
</comment>
<feature type="compositionally biased region" description="Polar residues" evidence="1">
    <location>
        <begin position="449"/>
        <end position="462"/>
    </location>
</feature>
<feature type="compositionally biased region" description="Polar residues" evidence="1">
    <location>
        <begin position="387"/>
        <end position="409"/>
    </location>
</feature>
<dbReference type="Proteomes" id="UP000034805">
    <property type="component" value="Unassembled WGS sequence"/>
</dbReference>
<proteinExistence type="predicted"/>
<name>A0A0P7UN18_SCLFO</name>
<protein>
    <submittedName>
        <fullName evidence="3">Uncharacterized protein</fullName>
    </submittedName>
</protein>
<dbReference type="AlphaFoldDB" id="A0A0P7UN18"/>
<dbReference type="InterPro" id="IPR024606">
    <property type="entry name" value="KIAA1549"/>
</dbReference>
<keyword evidence="2" id="KW-1133">Transmembrane helix</keyword>
<feature type="compositionally biased region" description="Polar residues" evidence="1">
    <location>
        <begin position="487"/>
        <end position="499"/>
    </location>
</feature>
<feature type="region of interest" description="Disordered" evidence="1">
    <location>
        <begin position="441"/>
        <end position="546"/>
    </location>
</feature>
<gene>
    <name evidence="3" type="ORF">Z043_120905</name>
</gene>
<feature type="region of interest" description="Disordered" evidence="1">
    <location>
        <begin position="574"/>
        <end position="632"/>
    </location>
</feature>
<keyword evidence="2" id="KW-0812">Transmembrane</keyword>
<keyword evidence="2" id="KW-0472">Membrane</keyword>
<feature type="compositionally biased region" description="Polar residues" evidence="1">
    <location>
        <begin position="605"/>
        <end position="614"/>
    </location>
</feature>